<feature type="binding site" evidence="3">
    <location>
        <position position="1911"/>
    </location>
    <ligand>
        <name>ATP</name>
        <dbReference type="ChEBI" id="CHEBI:30616"/>
    </ligand>
</feature>
<dbReference type="Proteomes" id="UP000014680">
    <property type="component" value="Unassembled WGS sequence"/>
</dbReference>
<dbReference type="GeneID" id="14893362"/>
<dbReference type="OrthoDB" id="300641at2759"/>
<keyword evidence="6" id="KW-0808">Transferase</keyword>
<dbReference type="RefSeq" id="XP_004261148.1">
    <property type="nucleotide sequence ID" value="XM_004261100.1"/>
</dbReference>
<sequence>MLSFYKFFKMKLPVVVKQQESFFVYKNVDCQSKSLQMAVLLLLLIGLSYGYWGEVNNEIRYNTGSSSSQWTVGYYSYDRFTFTSQCCTNAMKTFADTDLTSATSAADRYFEFSSGVNMKYFFMRNRPKAERMYVKEENRPNNLVITFGCFGSTTNCRTSQYSNANPFIYVSDKGVVLYSKIDERFRIVYTRNVFTTVPLVYIDGDVSQSVEVSFSGFSLSNNFTVEMYLFTGKINPNSVTFIDSGAYADFKVAVVCYKRNIFRYMLVLTVHTEDLTNKVCVCIPTYYGLVDTSYNFPDCANNSTYFNLDLTAGTQWTFVQRSWNTVIVKEGVSNILTSSSTIILQMLSLSKNSQITFDSYMSISSLIFQNECLLVFNKELYVNFITVNSSAIPYGSKLFGYKSFVCYYCAAGEVIKCDDGYVHYKSCTCITGFNFLDSGLCETCHSTCETCSGPLASNCLSCGSGRYLQNGQCLSCDSNCFDFGPSCNNINGCIKCKDAFYVNNKMCSPCNSNCNTCNGGTSSSCLSCKSGKYFVAQNKTCNDCDPNCAYGYCSTVDGCTKCIEGYFPQNYRCTKCGVTCKTCDIVSTNCLSCYNDSFIENNKCITCEEGYCEVGYCLQEDGCMKCKSGYYKSGKRCLKCDTNCLTCGTTSTDCLSCASGLYLNDSTHQCIDCDSNCIDTLTHCTSSSGCIQCKDGFYVNNKKCSVCDNTCYTCNGNSSSNCLSCNLGRYLDVNNCKTCDINCVDNPTNCDVIQGCTKCAVGYFVNSKMCKSCDSQCRTCYGELSSNCLSCKTGTYLDNYQCLSCDSKCVDSSTHCDTATGCSKCVDGYYAYNKMCDQCDSTCLTCDVISTNCTSCKQRTYLNDYNCVACYVHCKGTTSSYCSTTEGCLDCVDGYYSSDKMCKKCDSNCKTCDQTSTQCLSCGNNYYLENSICKSCGEECKMCDPTLGCTTCNKGFYPESKTCSKCDSSCSDCTSLSDCQGCTNNTYLENGLCYQCDSNCNATCDGLRGCLNCSEGYYPSNKICAACSEIPNCDKCSTTSKTCIKCNSPFEVSNGKCVCPTQLQMYQSSVNTCEYCYNNITNCKVCKNNETLMSQQKYEAVCEECFTPYVLVNGKCILCENKIYNKNTKECDNYETNCTTQNDNKKCLKCQPSNYLLNGKCVQFTNSVCQQTSKITCEECGDGISSTGNCQITDDLDTLKCNYYKTQTNKVSCLQCEENSTITSGVCVKDDTQNLIKNGNVFKCQNNNYLDSNNLCIKCFSKDVLSISCVQSNDNIFIIKCEQNSLLDLKSNKCMTSTNCGVFESNDCVKCKQLSSKINNICATCSVTNCVKYDVNCKCVQCENTHLPINGNCLSLKQLSCYAGDGKRCTKCFDNYYFTNTNINNDNNHFCSKRSDDVNSKYSYQKSNEDVPQTVECFGGFFPFENTCVSIQNYKKASKLKSTSEKCINAISNNIYNYTTNKSTSKCENIENNTNCDVKTTKGCLKCSNRYFLQNMLLISTCEKCSSNCMSCFNTSYCLSCADGSVLNRVTNTCEKSEDLTKKCRQVMPGGVGCAICRDGYYKSQSSCIECDTTCSVCNDQFSCLKCAPNHFKIYGESLLCLPFENMTNCENITQSGCIKCESGYYLSESKPLCYSCSVGCVTCTNLYSCDKCESKYIIIGLTCVHYSEIKYCENAENNKCAKCSDNKIPSEDGASCIDKSKIAIYISMGIVCAFVILVIVSIIVLIIILLRMHHKKTKELRKVCIFKMSRSNIAFISKLGCISSNKKVLEFTGDDVSNEINVCEENRELICIGNTSKSIKKVQFTVKDGCDQYSVRSVPPLVTLKKGFACEFEIFLTPYFSSNISDTIACVVLDIESGKEDVYLIKIKATTKMTTRIDYHELEEKQKLGEGSFGIVYKGMYRGNVVAIKKMKQINNSDEKKSIDEFEKEVAMLDKFRCDYIVHFYGAVFIPNKICMVTEFAQFGSLQDLIKHKRSDEIETKLRVKMLLDAAKGISYLHKNGILHRDIKPDNILVFSLDVNEKVNAKLTDFGSARNVNLLMTNMTFTKGIGTPKYMAPEVLDRKKYKKSSDVYSFAMTMYEVLQLDFVFKKDDERFLHVWNIADFITSGKKLERPQNISIKEFDIIQNAWAQDPKERIPIEKVIEKLEELNH</sequence>
<dbReference type="GO" id="GO:0004709">
    <property type="term" value="F:MAP kinase kinase kinase activity"/>
    <property type="evidence" value="ECO:0007669"/>
    <property type="project" value="UniProtKB-EC"/>
</dbReference>
<organism evidence="6 7">
    <name type="scientific">Entamoeba invadens IP1</name>
    <dbReference type="NCBI Taxonomy" id="370355"/>
    <lineage>
        <taxon>Eukaryota</taxon>
        <taxon>Amoebozoa</taxon>
        <taxon>Evosea</taxon>
        <taxon>Archamoebae</taxon>
        <taxon>Mastigamoebida</taxon>
        <taxon>Entamoebidae</taxon>
        <taxon>Entamoeba</taxon>
    </lineage>
</organism>
<keyword evidence="1 3" id="KW-0547">Nucleotide-binding</keyword>
<evidence type="ECO:0000256" key="4">
    <source>
        <dbReference type="SAM" id="Phobius"/>
    </source>
</evidence>
<keyword evidence="7" id="KW-1185">Reference proteome</keyword>
<dbReference type="InterPro" id="IPR000719">
    <property type="entry name" value="Prot_kinase_dom"/>
</dbReference>
<dbReference type="PANTHER" id="PTHR45756">
    <property type="entry name" value="PALMITOYLTRANSFERASE"/>
    <property type="match status" value="1"/>
</dbReference>
<dbReference type="SUPFAM" id="SSF57184">
    <property type="entry name" value="Growth factor receptor domain"/>
    <property type="match status" value="6"/>
</dbReference>
<keyword evidence="6" id="KW-0418">Kinase</keyword>
<dbReference type="Pfam" id="PF00069">
    <property type="entry name" value="Pkinase"/>
    <property type="match status" value="1"/>
</dbReference>
<dbReference type="InterPro" id="IPR017441">
    <property type="entry name" value="Protein_kinase_ATP_BS"/>
</dbReference>
<proteinExistence type="predicted"/>
<dbReference type="InterPro" id="IPR009030">
    <property type="entry name" value="Growth_fac_rcpt_cys_sf"/>
</dbReference>
<evidence type="ECO:0000256" key="2">
    <source>
        <dbReference type="ARBA" id="ARBA00022840"/>
    </source>
</evidence>
<dbReference type="SMART" id="SM00261">
    <property type="entry name" value="FU"/>
    <property type="match status" value="14"/>
</dbReference>
<dbReference type="SUPFAM" id="SSF56112">
    <property type="entry name" value="Protein kinase-like (PK-like)"/>
    <property type="match status" value="1"/>
</dbReference>
<dbReference type="PROSITE" id="PS00108">
    <property type="entry name" value="PROTEIN_KINASE_ST"/>
    <property type="match status" value="1"/>
</dbReference>
<feature type="domain" description="Protein kinase" evidence="5">
    <location>
        <begin position="1883"/>
        <end position="2152"/>
    </location>
</feature>
<dbReference type="InterPro" id="IPR000742">
    <property type="entry name" value="EGF"/>
</dbReference>
<keyword evidence="4" id="KW-0472">Membrane</keyword>
<dbReference type="InterPro" id="IPR006212">
    <property type="entry name" value="Furin_repeat"/>
</dbReference>
<dbReference type="PROSITE" id="PS50011">
    <property type="entry name" value="PROTEIN_KINASE_DOM"/>
    <property type="match status" value="1"/>
</dbReference>
<dbReference type="VEuPathDB" id="AmoebaDB:EIN_401400"/>
<evidence type="ECO:0000256" key="3">
    <source>
        <dbReference type="PROSITE-ProRule" id="PRU10141"/>
    </source>
</evidence>
<dbReference type="InterPro" id="IPR011009">
    <property type="entry name" value="Kinase-like_dom_sf"/>
</dbReference>
<gene>
    <name evidence="6" type="ORF">EIN_401400</name>
</gene>
<dbReference type="Gene3D" id="2.10.220.10">
    <property type="entry name" value="Hormone Receptor, Insulin-like Growth Factor Receptor 1, Chain A, domain 2"/>
    <property type="match status" value="1"/>
</dbReference>
<name>A0A0A1UG40_ENTIV</name>
<evidence type="ECO:0000259" key="5">
    <source>
        <dbReference type="PROSITE" id="PS50011"/>
    </source>
</evidence>
<dbReference type="KEGG" id="eiv:EIN_401400"/>
<evidence type="ECO:0000313" key="7">
    <source>
        <dbReference type="Proteomes" id="UP000014680"/>
    </source>
</evidence>
<dbReference type="PROSITE" id="PS00107">
    <property type="entry name" value="PROTEIN_KINASE_ATP"/>
    <property type="match status" value="1"/>
</dbReference>
<evidence type="ECO:0000256" key="1">
    <source>
        <dbReference type="ARBA" id="ARBA00022741"/>
    </source>
</evidence>
<dbReference type="SMART" id="SM00220">
    <property type="entry name" value="S_TKc"/>
    <property type="match status" value="1"/>
</dbReference>
<accession>A0A0A1UG40</accession>
<dbReference type="InterPro" id="IPR008271">
    <property type="entry name" value="Ser/Thr_kinase_AS"/>
</dbReference>
<dbReference type="PANTHER" id="PTHR45756:SF1">
    <property type="entry name" value="PROTEIN KINASE DOMAIN CONTAINING PROTEIN"/>
    <property type="match status" value="1"/>
</dbReference>
<dbReference type="EC" id="2.7.11.25" evidence="6"/>
<dbReference type="GO" id="GO:0005524">
    <property type="term" value="F:ATP binding"/>
    <property type="evidence" value="ECO:0007669"/>
    <property type="project" value="UniProtKB-UniRule"/>
</dbReference>
<dbReference type="Gene3D" id="3.30.200.20">
    <property type="entry name" value="Phosphorylase Kinase, domain 1"/>
    <property type="match status" value="1"/>
</dbReference>
<dbReference type="InterPro" id="IPR053215">
    <property type="entry name" value="TKL_Ser/Thr_kinase"/>
</dbReference>
<reference evidence="6 7" key="1">
    <citation type="submission" date="2012-10" db="EMBL/GenBank/DDBJ databases">
        <authorList>
            <person name="Zafar N."/>
            <person name="Inman J."/>
            <person name="Hall N."/>
            <person name="Lorenzi H."/>
            <person name="Caler E."/>
        </authorList>
    </citation>
    <scope>NUCLEOTIDE SEQUENCE [LARGE SCALE GENOMIC DNA]</scope>
    <source>
        <strain evidence="6 7">IP1</strain>
    </source>
</reference>
<keyword evidence="4" id="KW-1133">Transmembrane helix</keyword>
<keyword evidence="4" id="KW-0812">Transmembrane</keyword>
<dbReference type="CDD" id="cd00064">
    <property type="entry name" value="FU"/>
    <property type="match status" value="2"/>
</dbReference>
<feature type="transmembrane region" description="Helical" evidence="4">
    <location>
        <begin position="1703"/>
        <end position="1731"/>
    </location>
</feature>
<evidence type="ECO:0000313" key="6">
    <source>
        <dbReference type="EMBL" id="ELP94377.1"/>
    </source>
</evidence>
<protein>
    <submittedName>
        <fullName evidence="6">Protein serine/threonine kinase, putative</fullName>
        <ecNumber evidence="6">2.7.11.25</ecNumber>
    </submittedName>
</protein>
<dbReference type="SMART" id="SM00181">
    <property type="entry name" value="EGF"/>
    <property type="match status" value="14"/>
</dbReference>
<dbReference type="EMBL" id="KB206235">
    <property type="protein sequence ID" value="ELP94377.1"/>
    <property type="molecule type" value="Genomic_DNA"/>
</dbReference>
<keyword evidence="2 3" id="KW-0067">ATP-binding</keyword>
<dbReference type="Gene3D" id="1.10.510.10">
    <property type="entry name" value="Transferase(Phosphotransferase) domain 1"/>
    <property type="match status" value="1"/>
</dbReference>